<accession>A0AAW8T4V2</accession>
<evidence type="ECO:0000259" key="1">
    <source>
        <dbReference type="Pfam" id="PF01243"/>
    </source>
</evidence>
<dbReference type="Gene3D" id="2.30.110.10">
    <property type="entry name" value="Electron Transport, Fmn-binding Protein, Chain A"/>
    <property type="match status" value="1"/>
</dbReference>
<dbReference type="InterPro" id="IPR012349">
    <property type="entry name" value="Split_barrel_FMN-bd"/>
</dbReference>
<sequence length="134" mass="15825">MEFRAEWSKLIETQPFCFLGSITENDYPMIRVMLKPIKIEDNQLYLHTNTSSNKVHQLLENPKACLYFYDGKTFTGVSLIGEMEVLSEEQDKREFWQESYDIYYEKGGGLPDFTVLKFTIIEGEFYQNFNVLTF</sequence>
<dbReference type="SUPFAM" id="SSF50475">
    <property type="entry name" value="FMN-binding split barrel"/>
    <property type="match status" value="1"/>
</dbReference>
<dbReference type="AlphaFoldDB" id="A0AAW8T4V2"/>
<dbReference type="RefSeq" id="WP_222227183.1">
    <property type="nucleotide sequence ID" value="NZ_CP081847.1"/>
</dbReference>
<dbReference type="PANTHER" id="PTHR34818">
    <property type="entry name" value="PROTEIN BLI-3"/>
    <property type="match status" value="1"/>
</dbReference>
<name>A0AAW8T4V2_9ENTE</name>
<dbReference type="Pfam" id="PF01243">
    <property type="entry name" value="PNPOx_N"/>
    <property type="match status" value="1"/>
</dbReference>
<dbReference type="InterPro" id="IPR052917">
    <property type="entry name" value="Stress-Dev_Protein"/>
</dbReference>
<organism evidence="2 3">
    <name type="scientific">Enterococcus raffinosus</name>
    <dbReference type="NCBI Taxonomy" id="71452"/>
    <lineage>
        <taxon>Bacteria</taxon>
        <taxon>Bacillati</taxon>
        <taxon>Bacillota</taxon>
        <taxon>Bacilli</taxon>
        <taxon>Lactobacillales</taxon>
        <taxon>Enterococcaceae</taxon>
        <taxon>Enterococcus</taxon>
    </lineage>
</organism>
<dbReference type="PANTHER" id="PTHR34818:SF1">
    <property type="entry name" value="PROTEIN BLI-3"/>
    <property type="match status" value="1"/>
</dbReference>
<dbReference type="EMBL" id="JARPXL010000004">
    <property type="protein sequence ID" value="MDT2543948.1"/>
    <property type="molecule type" value="Genomic_DNA"/>
</dbReference>
<dbReference type="Proteomes" id="UP001254770">
    <property type="component" value="Unassembled WGS sequence"/>
</dbReference>
<gene>
    <name evidence="2" type="ORF">P7D69_06340</name>
</gene>
<protein>
    <submittedName>
        <fullName evidence="2">Pyridoxamine 5'-phosphate oxidase family protein</fullName>
    </submittedName>
</protein>
<dbReference type="InterPro" id="IPR011576">
    <property type="entry name" value="Pyridox_Oxase_N"/>
</dbReference>
<evidence type="ECO:0000313" key="3">
    <source>
        <dbReference type="Proteomes" id="UP001254770"/>
    </source>
</evidence>
<feature type="domain" description="Pyridoxamine 5'-phosphate oxidase N-terminal" evidence="1">
    <location>
        <begin position="5"/>
        <end position="125"/>
    </location>
</feature>
<proteinExistence type="predicted"/>
<comment type="caution">
    <text evidence="2">The sequence shown here is derived from an EMBL/GenBank/DDBJ whole genome shotgun (WGS) entry which is preliminary data.</text>
</comment>
<evidence type="ECO:0000313" key="2">
    <source>
        <dbReference type="EMBL" id="MDT2543948.1"/>
    </source>
</evidence>
<reference evidence="2" key="1">
    <citation type="submission" date="2023-03" db="EMBL/GenBank/DDBJ databases">
        <authorList>
            <person name="Shen W."/>
            <person name="Cai J."/>
        </authorList>
    </citation>
    <scope>NUCLEOTIDE SEQUENCE</scope>
    <source>
        <strain evidence="2">Y15</strain>
    </source>
</reference>